<sequence length="658" mass="71560">MPFDTHLHNVLGSEHDPKVMSVLVHKWAKDSKVKKPFACFIQTELVDVENSKALEDTLGPDARWWHRNFVREHADFAQGSVDDIKGFLNNREPATKQKARIALLIPEIIKAGAVPGAEDALDLSNKTAKYRLRQAATLLLSITLDVQTRGYSSHFRKHFDGKTIRPFKKIMLDGMLVQLKSITPPVATSQLTTVATANTLVPLPSRTMTSAVVNSLFPYAFFLQTTQGQTTQRFRNGIVDWAHEGDVFTVLVSVAKTELSNNENLALLVDRLMPWVSHWHSRVVKDVASFAEKKSTEIEAILKAAKVPGSKSAEYGNDMQPQTIKFRNRMIVTLLITIVFDLQTMGSASYFIKLLEGRSMQPFPSIIHNGHPIQRSTAIREIPTALPLNFLDPLALITQPPADQGPTTSDGADMLTTEVDGQTKGDDGKWLFREKSPEHGDGDQNQSTAKASKKKTNAAPKKKNDEKGWLVDSDDDDEDEIGAALDVVADKKKAEALKAPRGQTAIPKSAAATGSKSTEGTTARPVQQGRKREMDDTGAKDNGDPKRRRTEGYTVPTAVRKPSHSNKSSAAAPAGFGNAGIATNGAVVGRESDMASTAPKKSSGRIKPSAAAPSRSGKAGMATDGARKTFAGKSKEQTTGPKLQPKQIDTSDSLFVPE</sequence>
<proteinExistence type="predicted"/>
<name>A0AAN8A449_9PEZI</name>
<feature type="region of interest" description="Disordered" evidence="1">
    <location>
        <begin position="495"/>
        <end position="658"/>
    </location>
</feature>
<feature type="compositionally biased region" description="Basic and acidic residues" evidence="1">
    <location>
        <begin position="421"/>
        <end position="442"/>
    </location>
</feature>
<feature type="region of interest" description="Disordered" evidence="1">
    <location>
        <begin position="397"/>
        <end position="477"/>
    </location>
</feature>
<dbReference type="Proteomes" id="UP001310594">
    <property type="component" value="Unassembled WGS sequence"/>
</dbReference>
<gene>
    <name evidence="2" type="ORF">LTR97_002857</name>
</gene>
<accession>A0AAN8A449</accession>
<feature type="compositionally biased region" description="Polar residues" evidence="1">
    <location>
        <begin position="637"/>
        <end position="658"/>
    </location>
</feature>
<feature type="compositionally biased region" description="Basic and acidic residues" evidence="1">
    <location>
        <begin position="530"/>
        <end position="545"/>
    </location>
</feature>
<comment type="caution">
    <text evidence="2">The sequence shown here is derived from an EMBL/GenBank/DDBJ whole genome shotgun (WGS) entry which is preliminary data.</text>
</comment>
<organism evidence="2 3">
    <name type="scientific">Elasticomyces elasticus</name>
    <dbReference type="NCBI Taxonomy" id="574655"/>
    <lineage>
        <taxon>Eukaryota</taxon>
        <taxon>Fungi</taxon>
        <taxon>Dikarya</taxon>
        <taxon>Ascomycota</taxon>
        <taxon>Pezizomycotina</taxon>
        <taxon>Dothideomycetes</taxon>
        <taxon>Dothideomycetidae</taxon>
        <taxon>Mycosphaerellales</taxon>
        <taxon>Teratosphaeriaceae</taxon>
        <taxon>Elasticomyces</taxon>
    </lineage>
</organism>
<dbReference type="EMBL" id="JAVRQU010000004">
    <property type="protein sequence ID" value="KAK5703844.1"/>
    <property type="molecule type" value="Genomic_DNA"/>
</dbReference>
<dbReference type="AlphaFoldDB" id="A0AAN8A449"/>
<evidence type="ECO:0000313" key="3">
    <source>
        <dbReference type="Proteomes" id="UP001310594"/>
    </source>
</evidence>
<evidence type="ECO:0000256" key="1">
    <source>
        <dbReference type="SAM" id="MobiDB-lite"/>
    </source>
</evidence>
<feature type="compositionally biased region" description="Polar residues" evidence="1">
    <location>
        <begin position="512"/>
        <end position="525"/>
    </location>
</feature>
<protein>
    <submittedName>
        <fullName evidence="2">Uncharacterized protein</fullName>
    </submittedName>
</protein>
<evidence type="ECO:0000313" key="2">
    <source>
        <dbReference type="EMBL" id="KAK5703844.1"/>
    </source>
</evidence>
<reference evidence="2" key="1">
    <citation type="submission" date="2023-08" db="EMBL/GenBank/DDBJ databases">
        <title>Black Yeasts Isolated from many extreme environments.</title>
        <authorList>
            <person name="Coleine C."/>
            <person name="Stajich J.E."/>
            <person name="Selbmann L."/>
        </authorList>
    </citation>
    <scope>NUCLEOTIDE SEQUENCE</scope>
    <source>
        <strain evidence="2">CCFEE 5810</strain>
    </source>
</reference>